<dbReference type="InterPro" id="IPR057428">
    <property type="entry name" value="EFHB_EF-hand_C"/>
</dbReference>
<dbReference type="STRING" id="109280.ENSHCOP00000004345"/>
<evidence type="ECO:0000256" key="3">
    <source>
        <dbReference type="ARBA" id="ARBA00022723"/>
    </source>
</evidence>
<organism evidence="11 12">
    <name type="scientific">Hippocampus comes</name>
    <name type="common">Tiger tail seahorse</name>
    <dbReference type="NCBI Taxonomy" id="109280"/>
    <lineage>
        <taxon>Eukaryota</taxon>
        <taxon>Metazoa</taxon>
        <taxon>Chordata</taxon>
        <taxon>Craniata</taxon>
        <taxon>Vertebrata</taxon>
        <taxon>Euteleostomi</taxon>
        <taxon>Actinopterygii</taxon>
        <taxon>Neopterygii</taxon>
        <taxon>Teleostei</taxon>
        <taxon>Neoteleostei</taxon>
        <taxon>Acanthomorphata</taxon>
        <taxon>Syngnathiaria</taxon>
        <taxon>Syngnathiformes</taxon>
        <taxon>Syngnathoidei</taxon>
        <taxon>Syngnathidae</taxon>
        <taxon>Hippocampus</taxon>
    </lineage>
</organism>
<dbReference type="OMA" id="DKVVREY"/>
<dbReference type="Ensembl" id="ENSHCOT00000007196.1">
    <property type="protein sequence ID" value="ENSHCOP00000004345.1"/>
    <property type="gene ID" value="ENSHCOG00000005811.1"/>
</dbReference>
<evidence type="ECO:0000256" key="1">
    <source>
        <dbReference type="ARBA" id="ARBA00004611"/>
    </source>
</evidence>
<evidence type="ECO:0000256" key="6">
    <source>
        <dbReference type="ARBA" id="ARBA00022846"/>
    </source>
</evidence>
<dbReference type="PANTHER" id="PTHR12086:SF12">
    <property type="entry name" value="EF-HAND DOMAIN-CONTAINING FAMILY MEMBER B"/>
    <property type="match status" value="1"/>
</dbReference>
<dbReference type="InterPro" id="IPR011992">
    <property type="entry name" value="EF-hand-dom_pair"/>
</dbReference>
<evidence type="ECO:0000256" key="9">
    <source>
        <dbReference type="ARBA" id="ARBA00023273"/>
    </source>
</evidence>
<keyword evidence="6" id="KW-0282">Flagellum</keyword>
<sequence length="536" mass="60993">GDRAATCLQEIKRAATPPVVRKYRNSNRPGLGMVRVHHGKANDPKVAVTLVHGLCTKSSQTAAVMLNPQPVSKFQQKLQEFSEAVIASQKAALQGRSPNPAGLPTWYNEQTTFGIKTLRDVDAANLIYPPKTLEELEKEEQEAHKVYVRSHNGYFVGEQKDRKYNYDKGICFGIQTPFCKDGRQVSRSLHWLGESTRLYNPNPEWKRSPNSREKLEQQIGNVNKGNNVEVPQDRTFGIIIPQDEYSEVFFYFFNEKRAGERQRCLAMAVRNRLKVINLQNFPSLLQAFRHYDKKGKGRIDKEDLQEVCRHFQVVASEAVLDDVVNDCDLDRDGFINFLEFANFLNLKEKMPLDRREQHLTGLDYDHKLRLSELPGCGALLTTNDLEPFKTGNSKRIVRTLRRPEALSDRFITTASFIGAAAEEPQPSHTRTFGVPSVRTDLVPPRNRKFNNNINYGDMVSVMDLLLPSVYGRQGVYQDHFFCPRSKSEIAEIFGNVGANLPEETFEEAWNLASMKHPDGEVCVESFRTVLEEINAL</sequence>
<dbReference type="AlphaFoldDB" id="A0A3Q2XIN7"/>
<keyword evidence="4" id="KW-0677">Repeat</keyword>
<keyword evidence="12" id="KW-1185">Reference proteome</keyword>
<dbReference type="Pfam" id="PF25325">
    <property type="entry name" value="EF-hand_EFHB_C"/>
    <property type="match status" value="1"/>
</dbReference>
<dbReference type="PANTHER" id="PTHR12086">
    <property type="entry name" value="EF-HAND DOMAIN C-TERMINAL CONTAINING PROTEIN"/>
    <property type="match status" value="1"/>
</dbReference>
<dbReference type="PROSITE" id="PS00018">
    <property type="entry name" value="EF_HAND_1"/>
    <property type="match status" value="1"/>
</dbReference>
<evidence type="ECO:0000256" key="4">
    <source>
        <dbReference type="ARBA" id="ARBA00022737"/>
    </source>
</evidence>
<keyword evidence="5" id="KW-0106">Calcium</keyword>
<feature type="domain" description="EF-hand" evidence="10">
    <location>
        <begin position="315"/>
        <end position="350"/>
    </location>
</feature>
<dbReference type="GO" id="GO:0005509">
    <property type="term" value="F:calcium ion binding"/>
    <property type="evidence" value="ECO:0007669"/>
    <property type="project" value="InterPro"/>
</dbReference>
<comment type="subcellular location">
    <subcellularLocation>
        <location evidence="1">Cytoplasm</location>
        <location evidence="1">Cytoskeleton</location>
        <location evidence="1">Flagellum axoneme</location>
    </subcellularLocation>
</comment>
<keyword evidence="9" id="KW-0966">Cell projection</keyword>
<dbReference type="InterPro" id="IPR002048">
    <property type="entry name" value="EF_hand_dom"/>
</dbReference>
<evidence type="ECO:0000259" key="10">
    <source>
        <dbReference type="PROSITE" id="PS50222"/>
    </source>
</evidence>
<keyword evidence="3" id="KW-0479">Metal-binding</keyword>
<dbReference type="CDD" id="cd00051">
    <property type="entry name" value="EFh"/>
    <property type="match status" value="1"/>
</dbReference>
<evidence type="ECO:0000256" key="2">
    <source>
        <dbReference type="ARBA" id="ARBA00022490"/>
    </source>
</evidence>
<dbReference type="InterPro" id="IPR018247">
    <property type="entry name" value="EF_Hand_1_Ca_BS"/>
</dbReference>
<keyword evidence="2" id="KW-0963">Cytoplasm</keyword>
<accession>A0A3Q2XIN7</accession>
<dbReference type="Gene3D" id="1.10.238.10">
    <property type="entry name" value="EF-hand"/>
    <property type="match status" value="1"/>
</dbReference>
<name>A0A3Q2XIN7_HIPCM</name>
<keyword evidence="8" id="KW-0206">Cytoskeleton</keyword>
<reference evidence="11" key="1">
    <citation type="submission" date="2025-08" db="UniProtKB">
        <authorList>
            <consortium name="Ensembl"/>
        </authorList>
    </citation>
    <scope>IDENTIFICATION</scope>
</reference>
<evidence type="ECO:0000313" key="11">
    <source>
        <dbReference type="Ensembl" id="ENSHCOP00000004345.1"/>
    </source>
</evidence>
<evidence type="ECO:0000256" key="7">
    <source>
        <dbReference type="ARBA" id="ARBA00023069"/>
    </source>
</evidence>
<dbReference type="SUPFAM" id="SSF47473">
    <property type="entry name" value="EF-hand"/>
    <property type="match status" value="1"/>
</dbReference>
<dbReference type="Pfam" id="PF13499">
    <property type="entry name" value="EF-hand_7"/>
    <property type="match status" value="1"/>
</dbReference>
<evidence type="ECO:0000313" key="12">
    <source>
        <dbReference type="Proteomes" id="UP000264820"/>
    </source>
</evidence>
<dbReference type="SMART" id="SM00054">
    <property type="entry name" value="EFh"/>
    <property type="match status" value="2"/>
</dbReference>
<proteinExistence type="predicted"/>
<dbReference type="PROSITE" id="PS50222">
    <property type="entry name" value="EF_HAND_2"/>
    <property type="match status" value="2"/>
</dbReference>
<evidence type="ECO:0000256" key="5">
    <source>
        <dbReference type="ARBA" id="ARBA00022837"/>
    </source>
</evidence>
<dbReference type="InterPro" id="IPR040193">
    <property type="entry name" value="EFHC1/EFHC2/EFHB"/>
</dbReference>
<feature type="domain" description="EF-hand" evidence="10">
    <location>
        <begin position="279"/>
        <end position="314"/>
    </location>
</feature>
<evidence type="ECO:0000256" key="8">
    <source>
        <dbReference type="ARBA" id="ARBA00023212"/>
    </source>
</evidence>
<keyword evidence="7" id="KW-0969">Cilium</keyword>
<dbReference type="Proteomes" id="UP000264820">
    <property type="component" value="Unplaced"/>
</dbReference>
<protein>
    <submittedName>
        <fullName evidence="11">EF-hand domain family member B</fullName>
    </submittedName>
</protein>
<reference evidence="11" key="2">
    <citation type="submission" date="2025-09" db="UniProtKB">
        <authorList>
            <consortium name="Ensembl"/>
        </authorList>
    </citation>
    <scope>IDENTIFICATION</scope>
</reference>
<dbReference type="GeneTree" id="ENSGT00940000168259"/>